<dbReference type="AlphaFoldDB" id="A0A067KLP4"/>
<evidence type="ECO:0000256" key="1">
    <source>
        <dbReference type="RuleBase" id="RU003682"/>
    </source>
</evidence>
<evidence type="ECO:0000313" key="3">
    <source>
        <dbReference type="EMBL" id="KDP37166.1"/>
    </source>
</evidence>
<dbReference type="STRING" id="180498.A0A067KLP4"/>
<dbReference type="PANTHER" id="PTHR47990">
    <property type="entry name" value="2-OXOGLUTARATE (2OG) AND FE(II)-DEPENDENT OXYGENASE SUPERFAMILY PROTEIN-RELATED"/>
    <property type="match status" value="1"/>
</dbReference>
<proteinExistence type="inferred from homology"/>
<comment type="similarity">
    <text evidence="1">Belongs to the iron/ascorbate-dependent oxidoreductase family.</text>
</comment>
<feature type="domain" description="Fe2OG dioxygenase" evidence="2">
    <location>
        <begin position="90"/>
        <end position="192"/>
    </location>
</feature>
<dbReference type="Proteomes" id="UP000027138">
    <property type="component" value="Unassembled WGS sequence"/>
</dbReference>
<keyword evidence="1" id="KW-0408">Iron</keyword>
<keyword evidence="4" id="KW-1185">Reference proteome</keyword>
<accession>A0A067KLP4</accession>
<evidence type="ECO:0000313" key="4">
    <source>
        <dbReference type="Proteomes" id="UP000027138"/>
    </source>
</evidence>
<protein>
    <recommendedName>
        <fullName evidence="2">Fe2OG dioxygenase domain-containing protein</fullName>
    </recommendedName>
</protein>
<dbReference type="InterPro" id="IPR005123">
    <property type="entry name" value="Oxoglu/Fe-dep_dioxygenase_dom"/>
</dbReference>
<organism evidence="3 4">
    <name type="scientific">Jatropha curcas</name>
    <name type="common">Barbados nut</name>
    <dbReference type="NCBI Taxonomy" id="180498"/>
    <lineage>
        <taxon>Eukaryota</taxon>
        <taxon>Viridiplantae</taxon>
        <taxon>Streptophyta</taxon>
        <taxon>Embryophyta</taxon>
        <taxon>Tracheophyta</taxon>
        <taxon>Spermatophyta</taxon>
        <taxon>Magnoliopsida</taxon>
        <taxon>eudicotyledons</taxon>
        <taxon>Gunneridae</taxon>
        <taxon>Pentapetalae</taxon>
        <taxon>rosids</taxon>
        <taxon>fabids</taxon>
        <taxon>Malpighiales</taxon>
        <taxon>Euphorbiaceae</taxon>
        <taxon>Crotonoideae</taxon>
        <taxon>Jatropheae</taxon>
        <taxon>Jatropha</taxon>
    </lineage>
</organism>
<evidence type="ECO:0000259" key="2">
    <source>
        <dbReference type="PROSITE" id="PS51471"/>
    </source>
</evidence>
<dbReference type="PRINTS" id="PR00682">
    <property type="entry name" value="IPNSYNTHASE"/>
</dbReference>
<keyword evidence="1" id="KW-0479">Metal-binding</keyword>
<dbReference type="Gene3D" id="2.60.120.330">
    <property type="entry name" value="B-lactam Antibiotic, Isopenicillin N Synthase, Chain"/>
    <property type="match status" value="1"/>
</dbReference>
<dbReference type="PROSITE" id="PS51471">
    <property type="entry name" value="FE2OG_OXY"/>
    <property type="match status" value="1"/>
</dbReference>
<dbReference type="InterPro" id="IPR044861">
    <property type="entry name" value="IPNS-like_FE2OG_OXY"/>
</dbReference>
<sequence>MQNVSKIPNGGYIGKSSITPLCESIGIDDPNSLEKVQTFTNAFWPQGKSSFSKAIHSFSNQISELGERIRRMILESLGMQKYLDEHMDSSISKIRIIKYEMAKENEPKLALASHMDASIITILYQNQVDGLEIQTKSGEWISVNLSPHNFFVLIGESFHAWTNGRLHSPYHRVTVKGNDEERYTIGLFTIFKPGYTIKAPEELVDEQHPLLYRPFDILDVLQRHQALKNNQSQQNVFVPLKAYFGVV</sequence>
<dbReference type="GO" id="GO:0046872">
    <property type="term" value="F:metal ion binding"/>
    <property type="evidence" value="ECO:0007669"/>
    <property type="project" value="UniProtKB-KW"/>
</dbReference>
<dbReference type="SUPFAM" id="SSF51197">
    <property type="entry name" value="Clavaminate synthase-like"/>
    <property type="match status" value="1"/>
</dbReference>
<name>A0A067KLP4_JATCU</name>
<dbReference type="GO" id="GO:0016491">
    <property type="term" value="F:oxidoreductase activity"/>
    <property type="evidence" value="ECO:0007669"/>
    <property type="project" value="UniProtKB-KW"/>
</dbReference>
<dbReference type="InterPro" id="IPR050231">
    <property type="entry name" value="Iron_ascorbate_oxido_reductase"/>
</dbReference>
<gene>
    <name evidence="3" type="ORF">JCGZ_06222</name>
</gene>
<dbReference type="EMBL" id="KK914415">
    <property type="protein sequence ID" value="KDP37166.1"/>
    <property type="molecule type" value="Genomic_DNA"/>
</dbReference>
<dbReference type="Pfam" id="PF03171">
    <property type="entry name" value="2OG-FeII_Oxy"/>
    <property type="match status" value="1"/>
</dbReference>
<dbReference type="OrthoDB" id="288590at2759"/>
<keyword evidence="1" id="KW-0560">Oxidoreductase</keyword>
<reference evidence="3 4" key="1">
    <citation type="journal article" date="2014" name="PLoS ONE">
        <title>Global Analysis of Gene Expression Profiles in Physic Nut (Jatropha curcas L.) Seedlings Exposed to Salt Stress.</title>
        <authorList>
            <person name="Zhang L."/>
            <person name="Zhang C."/>
            <person name="Wu P."/>
            <person name="Chen Y."/>
            <person name="Li M."/>
            <person name="Jiang H."/>
            <person name="Wu G."/>
        </authorList>
    </citation>
    <scope>NUCLEOTIDE SEQUENCE [LARGE SCALE GENOMIC DNA]</scope>
    <source>
        <strain evidence="4">cv. GZQX0401</strain>
        <tissue evidence="3">Young leaves</tissue>
    </source>
</reference>
<dbReference type="InterPro" id="IPR027443">
    <property type="entry name" value="IPNS-like_sf"/>
</dbReference>